<organism evidence="1 2">
    <name type="scientific">Aspergillus candidus</name>
    <dbReference type="NCBI Taxonomy" id="41067"/>
    <lineage>
        <taxon>Eukaryota</taxon>
        <taxon>Fungi</taxon>
        <taxon>Dikarya</taxon>
        <taxon>Ascomycota</taxon>
        <taxon>Pezizomycotina</taxon>
        <taxon>Eurotiomycetes</taxon>
        <taxon>Eurotiomycetidae</taxon>
        <taxon>Eurotiales</taxon>
        <taxon>Aspergillaceae</taxon>
        <taxon>Aspergillus</taxon>
        <taxon>Aspergillus subgen. Circumdati</taxon>
    </lineage>
</organism>
<name>A0A2I2FEI0_ASPCN</name>
<keyword evidence="2" id="KW-1185">Reference proteome</keyword>
<dbReference type="OrthoDB" id="10342563at2759"/>
<sequence>MGIDHGVLRHGSCCNSESWAKWDRTIYRMKHKGVEDVLFLGKFQPREEVRLVPLPRDGGFCSSAVDSDSPNIYSSSVHQSFCILPRHAFSLGLVEISRGAMLIVVLPSTACKTCCETDELIDSDCLTGHAVGPELLRNTRLDEVLTPAKLHQPSTPYDLGMVMLQLKAMVVIGGYSSFSPN</sequence>
<dbReference type="AlphaFoldDB" id="A0A2I2FEI0"/>
<accession>A0A2I2FEI0</accession>
<dbReference type="Proteomes" id="UP000234585">
    <property type="component" value="Unassembled WGS sequence"/>
</dbReference>
<reference evidence="1 2" key="1">
    <citation type="submission" date="2017-12" db="EMBL/GenBank/DDBJ databases">
        <authorList>
            <consortium name="DOE Joint Genome Institute"/>
            <person name="Haridas S."/>
            <person name="Kjaerbolling I."/>
            <person name="Vesth T.C."/>
            <person name="Frisvad J.C."/>
            <person name="Nybo J.L."/>
            <person name="Theobald S."/>
            <person name="Kuo A."/>
            <person name="Bowyer P."/>
            <person name="Matsuda Y."/>
            <person name="Mondo S."/>
            <person name="Lyhne E.K."/>
            <person name="Kogle M.E."/>
            <person name="Clum A."/>
            <person name="Lipzen A."/>
            <person name="Salamov A."/>
            <person name="Ngan C.Y."/>
            <person name="Daum C."/>
            <person name="Chiniquy J."/>
            <person name="Barry K."/>
            <person name="LaButti K."/>
            <person name="Simmons B.A."/>
            <person name="Magnuson J.K."/>
            <person name="Mortensen U.H."/>
            <person name="Larsen T.O."/>
            <person name="Grigoriev I.V."/>
            <person name="Baker S.E."/>
            <person name="Andersen M.R."/>
            <person name="Nordberg H.P."/>
            <person name="Cantor M.N."/>
            <person name="Hua S.X."/>
        </authorList>
    </citation>
    <scope>NUCLEOTIDE SEQUENCE [LARGE SCALE GENOMIC DNA]</scope>
    <source>
        <strain evidence="1 2">CBS 102.13</strain>
    </source>
</reference>
<dbReference type="GeneID" id="36522161"/>
<evidence type="ECO:0000313" key="1">
    <source>
        <dbReference type="EMBL" id="PLB39026.1"/>
    </source>
</evidence>
<evidence type="ECO:0000313" key="2">
    <source>
        <dbReference type="Proteomes" id="UP000234585"/>
    </source>
</evidence>
<dbReference type="RefSeq" id="XP_024673038.1">
    <property type="nucleotide sequence ID" value="XM_024815001.1"/>
</dbReference>
<protein>
    <submittedName>
        <fullName evidence="1">Uncharacterized protein</fullName>
    </submittedName>
</protein>
<gene>
    <name evidence="1" type="ORF">BDW47DRAFT_116925</name>
</gene>
<proteinExistence type="predicted"/>
<dbReference type="EMBL" id="KZ559132">
    <property type="protein sequence ID" value="PLB39026.1"/>
    <property type="molecule type" value="Genomic_DNA"/>
</dbReference>